<dbReference type="Gene3D" id="1.10.8.60">
    <property type="match status" value="1"/>
</dbReference>
<proteinExistence type="predicted"/>
<dbReference type="PROSITE" id="PS00688">
    <property type="entry name" value="SIGMA54_INTERACT_3"/>
    <property type="match status" value="1"/>
</dbReference>
<dbReference type="InterPro" id="IPR025944">
    <property type="entry name" value="Sigma_54_int_dom_CS"/>
</dbReference>
<feature type="coiled-coil region" evidence="7">
    <location>
        <begin position="128"/>
        <end position="155"/>
    </location>
</feature>
<protein>
    <submittedName>
        <fullName evidence="10">Sigma-54-dependent Fis family transcriptional regulator</fullName>
    </submittedName>
</protein>
<feature type="domain" description="Response regulatory" evidence="9">
    <location>
        <begin position="7"/>
        <end position="126"/>
    </location>
</feature>
<name>A0ABW9S0K2_9BACT</name>
<dbReference type="SUPFAM" id="SSF52540">
    <property type="entry name" value="P-loop containing nucleoside triphosphate hydrolases"/>
    <property type="match status" value="1"/>
</dbReference>
<dbReference type="Pfam" id="PF02954">
    <property type="entry name" value="HTH_8"/>
    <property type="match status" value="1"/>
</dbReference>
<dbReference type="InterPro" id="IPR009057">
    <property type="entry name" value="Homeodomain-like_sf"/>
</dbReference>
<dbReference type="SMART" id="SM00448">
    <property type="entry name" value="REC"/>
    <property type="match status" value="1"/>
</dbReference>
<dbReference type="SUPFAM" id="SSF46689">
    <property type="entry name" value="Homeodomain-like"/>
    <property type="match status" value="1"/>
</dbReference>
<feature type="domain" description="Sigma-54 factor interaction" evidence="8">
    <location>
        <begin position="156"/>
        <end position="385"/>
    </location>
</feature>
<keyword evidence="7" id="KW-0175">Coiled coil</keyword>
<dbReference type="CDD" id="cd00009">
    <property type="entry name" value="AAA"/>
    <property type="match status" value="1"/>
</dbReference>
<dbReference type="PROSITE" id="PS50110">
    <property type="entry name" value="RESPONSE_REGULATORY"/>
    <property type="match status" value="1"/>
</dbReference>
<dbReference type="Pfam" id="PF00072">
    <property type="entry name" value="Response_reg"/>
    <property type="match status" value="1"/>
</dbReference>
<dbReference type="SMART" id="SM00382">
    <property type="entry name" value="AAA"/>
    <property type="match status" value="1"/>
</dbReference>
<sequence length="458" mass="51269">MNKVAANILVIDDDPDVLHTARIVLKPHFTNITVESNPEQINFLINHNRYEVILLDMNYTAGATSGKEGLFWLKNIMTKNPTQQVIMMTAYGDIKLAVESMKIGAADFVVKPWENEKLQATVHAAYNHSQSKKEVEELKSRNSSLNQLLTSSEETIIGHSEPMRRIFSTVDKVAATDANVLILGDNGTGKEMIARSVHNKSDRSASVFIKVDLGAVSENLFESELFGHVKGAFTDAREERTGRFELAHGGTLFLDEIGNLSLPMQAKLLTAIQHKEIVKVGGNTPIPVDCRIVAATNSNLLRMVAEGKFREDLLYRINTVEVHVPRLSDRVEDIPLLAEHFLNVYAQKYRKTSLSINKRAMEYLCNHSWPGNIRELQHAIERAVIMADDNVLSQDSFLLTDQRASTTSSDSINMDEVERSTIEKAIAKNKGNISKAAKELGLGRTTIYRKMDKYGIRY</sequence>
<keyword evidence="11" id="KW-1185">Reference proteome</keyword>
<evidence type="ECO:0000259" key="9">
    <source>
        <dbReference type="PROSITE" id="PS50110"/>
    </source>
</evidence>
<dbReference type="InterPro" id="IPR001789">
    <property type="entry name" value="Sig_transdc_resp-reg_receiver"/>
</dbReference>
<dbReference type="PROSITE" id="PS50045">
    <property type="entry name" value="SIGMA54_INTERACT_4"/>
    <property type="match status" value="1"/>
</dbReference>
<keyword evidence="2" id="KW-0067">ATP-binding</keyword>
<dbReference type="PANTHER" id="PTHR32071:SF113">
    <property type="entry name" value="ALGINATE BIOSYNTHESIS TRANSCRIPTIONAL REGULATORY PROTEIN ALGB"/>
    <property type="match status" value="1"/>
</dbReference>
<dbReference type="Gene3D" id="1.10.10.60">
    <property type="entry name" value="Homeodomain-like"/>
    <property type="match status" value="1"/>
</dbReference>
<reference evidence="10 11" key="1">
    <citation type="submission" date="2019-02" db="EMBL/GenBank/DDBJ databases">
        <authorList>
            <person name="Goldberg S.R."/>
            <person name="Haltli B.A."/>
            <person name="Correa H."/>
            <person name="Russell K.G."/>
        </authorList>
    </citation>
    <scope>NUCLEOTIDE SEQUENCE [LARGE SCALE GENOMIC DNA]</scope>
    <source>
        <strain evidence="10 11">JCM 16186</strain>
    </source>
</reference>
<dbReference type="InterPro" id="IPR058031">
    <property type="entry name" value="AAA_lid_NorR"/>
</dbReference>
<evidence type="ECO:0000256" key="3">
    <source>
        <dbReference type="ARBA" id="ARBA00023015"/>
    </source>
</evidence>
<dbReference type="Pfam" id="PF25601">
    <property type="entry name" value="AAA_lid_14"/>
    <property type="match status" value="1"/>
</dbReference>
<evidence type="ECO:0000256" key="2">
    <source>
        <dbReference type="ARBA" id="ARBA00022840"/>
    </source>
</evidence>
<dbReference type="InterPro" id="IPR011006">
    <property type="entry name" value="CheY-like_superfamily"/>
</dbReference>
<dbReference type="InterPro" id="IPR002078">
    <property type="entry name" value="Sigma_54_int"/>
</dbReference>
<dbReference type="Gene3D" id="3.40.50.300">
    <property type="entry name" value="P-loop containing nucleotide triphosphate hydrolases"/>
    <property type="match status" value="1"/>
</dbReference>
<dbReference type="Gene3D" id="3.40.50.2300">
    <property type="match status" value="1"/>
</dbReference>
<feature type="modified residue" description="4-aspartylphosphate" evidence="6">
    <location>
        <position position="56"/>
    </location>
</feature>
<gene>
    <name evidence="10" type="ORF">E1163_29100</name>
</gene>
<evidence type="ECO:0000313" key="10">
    <source>
        <dbReference type="EMBL" id="MTI29055.1"/>
    </source>
</evidence>
<dbReference type="InterPro" id="IPR002197">
    <property type="entry name" value="HTH_Fis"/>
</dbReference>
<keyword evidence="4" id="KW-0238">DNA-binding</keyword>
<dbReference type="InterPro" id="IPR025943">
    <property type="entry name" value="Sigma_54_int_dom_ATP-bd_2"/>
</dbReference>
<dbReference type="PANTHER" id="PTHR32071">
    <property type="entry name" value="TRANSCRIPTIONAL REGULATORY PROTEIN"/>
    <property type="match status" value="1"/>
</dbReference>
<evidence type="ECO:0000313" key="11">
    <source>
        <dbReference type="Proteomes" id="UP000798808"/>
    </source>
</evidence>
<evidence type="ECO:0000256" key="7">
    <source>
        <dbReference type="SAM" id="Coils"/>
    </source>
</evidence>
<evidence type="ECO:0000256" key="4">
    <source>
        <dbReference type="ARBA" id="ARBA00023125"/>
    </source>
</evidence>
<keyword evidence="5" id="KW-0804">Transcription</keyword>
<dbReference type="InterPro" id="IPR027417">
    <property type="entry name" value="P-loop_NTPase"/>
</dbReference>
<dbReference type="Pfam" id="PF00158">
    <property type="entry name" value="Sigma54_activat"/>
    <property type="match status" value="1"/>
</dbReference>
<dbReference type="RefSeq" id="WP_155177175.1">
    <property type="nucleotide sequence ID" value="NZ_BAAAFL010000012.1"/>
</dbReference>
<comment type="caution">
    <text evidence="10">The sequence shown here is derived from an EMBL/GenBank/DDBJ whole genome shotgun (WGS) entry which is preliminary data.</text>
</comment>
<dbReference type="PROSITE" id="PS00676">
    <property type="entry name" value="SIGMA54_INTERACT_2"/>
    <property type="match status" value="1"/>
</dbReference>
<keyword evidence="3" id="KW-0805">Transcription regulation</keyword>
<dbReference type="EMBL" id="SMLW01000677">
    <property type="protein sequence ID" value="MTI29055.1"/>
    <property type="molecule type" value="Genomic_DNA"/>
</dbReference>
<accession>A0ABW9S0K2</accession>
<keyword evidence="6" id="KW-0597">Phosphoprotein</keyword>
<dbReference type="Proteomes" id="UP000798808">
    <property type="component" value="Unassembled WGS sequence"/>
</dbReference>
<evidence type="ECO:0000256" key="1">
    <source>
        <dbReference type="ARBA" id="ARBA00022741"/>
    </source>
</evidence>
<organism evidence="10 11">
    <name type="scientific">Fulvivirga kasyanovii</name>
    <dbReference type="NCBI Taxonomy" id="396812"/>
    <lineage>
        <taxon>Bacteria</taxon>
        <taxon>Pseudomonadati</taxon>
        <taxon>Bacteroidota</taxon>
        <taxon>Cytophagia</taxon>
        <taxon>Cytophagales</taxon>
        <taxon>Fulvivirgaceae</taxon>
        <taxon>Fulvivirga</taxon>
    </lineage>
</organism>
<evidence type="ECO:0000256" key="6">
    <source>
        <dbReference type="PROSITE-ProRule" id="PRU00169"/>
    </source>
</evidence>
<evidence type="ECO:0000256" key="5">
    <source>
        <dbReference type="ARBA" id="ARBA00023163"/>
    </source>
</evidence>
<evidence type="ECO:0000259" key="8">
    <source>
        <dbReference type="PROSITE" id="PS50045"/>
    </source>
</evidence>
<dbReference type="InterPro" id="IPR003593">
    <property type="entry name" value="AAA+_ATPase"/>
</dbReference>
<dbReference type="PRINTS" id="PR01590">
    <property type="entry name" value="HTHFIS"/>
</dbReference>
<dbReference type="SUPFAM" id="SSF52172">
    <property type="entry name" value="CheY-like"/>
    <property type="match status" value="1"/>
</dbReference>
<keyword evidence="1" id="KW-0547">Nucleotide-binding</keyword>